<dbReference type="InterPro" id="IPR004006">
    <property type="entry name" value="DhaK_dom"/>
</dbReference>
<reference evidence="15" key="1">
    <citation type="submission" date="2021-03" db="EMBL/GenBank/DDBJ databases">
        <authorList>
            <person name="Tagirdzhanova G."/>
        </authorList>
    </citation>
    <scope>NUCLEOTIDE SEQUENCE</scope>
</reference>
<dbReference type="FunFam" id="3.30.1180.20:FF:000001">
    <property type="entry name" value="Dihydroxyacetone kinase 1"/>
    <property type="match status" value="1"/>
</dbReference>
<evidence type="ECO:0000256" key="6">
    <source>
        <dbReference type="ARBA" id="ARBA00022777"/>
    </source>
</evidence>
<evidence type="ECO:0000313" key="15">
    <source>
        <dbReference type="EMBL" id="CAF9904086.1"/>
    </source>
</evidence>
<evidence type="ECO:0000256" key="7">
    <source>
        <dbReference type="ARBA" id="ARBA00022798"/>
    </source>
</evidence>
<keyword evidence="16" id="KW-1185">Reference proteome</keyword>
<keyword evidence="7" id="KW-0319">Glycerol metabolism</keyword>
<protein>
    <recommendedName>
        <fullName evidence="17">Dihydroxyacetone kinase</fullName>
    </recommendedName>
</protein>
<name>A0A8H3EJH3_9LECA</name>
<dbReference type="Proteomes" id="UP000664521">
    <property type="component" value="Unassembled WGS sequence"/>
</dbReference>
<evidence type="ECO:0000313" key="16">
    <source>
        <dbReference type="Proteomes" id="UP000664521"/>
    </source>
</evidence>
<comment type="catalytic activity">
    <reaction evidence="10">
        <text>dihydroxyacetone + ATP = dihydroxyacetone phosphate + ADP + H(+)</text>
        <dbReference type="Rhea" id="RHEA:15773"/>
        <dbReference type="ChEBI" id="CHEBI:15378"/>
        <dbReference type="ChEBI" id="CHEBI:16016"/>
        <dbReference type="ChEBI" id="CHEBI:30616"/>
        <dbReference type="ChEBI" id="CHEBI:57642"/>
        <dbReference type="ChEBI" id="CHEBI:456216"/>
        <dbReference type="EC" id="2.7.1.29"/>
    </reaction>
</comment>
<dbReference type="SUPFAM" id="SSF82549">
    <property type="entry name" value="DAK1/DegV-like"/>
    <property type="match status" value="1"/>
</dbReference>
<comment type="function">
    <text evidence="1">Catalyzes both the phosphorylation of dihydroxyacetone and of glyceraldehyde.</text>
</comment>
<dbReference type="AlphaFoldDB" id="A0A8H3EJH3"/>
<dbReference type="InterPro" id="IPR004007">
    <property type="entry name" value="DhaL_dom"/>
</dbReference>
<evidence type="ECO:0000259" key="14">
    <source>
        <dbReference type="PROSITE" id="PS51481"/>
    </source>
</evidence>
<gene>
    <name evidence="15" type="ORF">HETSPECPRED_003352</name>
</gene>
<keyword evidence="5" id="KW-0547">Nucleotide-binding</keyword>
<evidence type="ECO:0000256" key="2">
    <source>
        <dbReference type="ARBA" id="ARBA00004778"/>
    </source>
</evidence>
<feature type="domain" description="DhaL" evidence="13">
    <location>
        <begin position="392"/>
        <end position="591"/>
    </location>
</feature>
<dbReference type="GO" id="GO:0019588">
    <property type="term" value="P:anaerobic glycerol catabolic process"/>
    <property type="evidence" value="ECO:0007669"/>
    <property type="project" value="UniProtKB-UniPathway"/>
</dbReference>
<comment type="similarity">
    <text evidence="3">Belongs to the dihydroxyacetone kinase (DAK) family.</text>
</comment>
<dbReference type="Pfam" id="PF02734">
    <property type="entry name" value="Dak2"/>
    <property type="match status" value="1"/>
</dbReference>
<evidence type="ECO:0000256" key="11">
    <source>
        <dbReference type="PIRSR" id="PIRSR612734-1"/>
    </source>
</evidence>
<dbReference type="SMART" id="SM01120">
    <property type="entry name" value="Dak2"/>
    <property type="match status" value="1"/>
</dbReference>
<dbReference type="InterPro" id="IPR036117">
    <property type="entry name" value="DhaL_dom_sf"/>
</dbReference>
<evidence type="ECO:0000256" key="10">
    <source>
        <dbReference type="ARBA" id="ARBA00048898"/>
    </source>
</evidence>
<evidence type="ECO:0008006" key="17">
    <source>
        <dbReference type="Google" id="ProtNLM"/>
    </source>
</evidence>
<dbReference type="PANTHER" id="PTHR28629">
    <property type="entry name" value="TRIOKINASE/FMN CYCLASE"/>
    <property type="match status" value="1"/>
</dbReference>
<dbReference type="Gene3D" id="3.40.50.10440">
    <property type="entry name" value="Dihydroxyacetone kinase, domain 1"/>
    <property type="match status" value="1"/>
</dbReference>
<dbReference type="FunFam" id="3.40.50.10440:FF:000001">
    <property type="entry name" value="Dihydroxyacetone kinase, DhaK subunit"/>
    <property type="match status" value="1"/>
</dbReference>
<dbReference type="Pfam" id="PF02733">
    <property type="entry name" value="Dak1"/>
    <property type="match status" value="1"/>
</dbReference>
<dbReference type="PROSITE" id="PS51481">
    <property type="entry name" value="DHAK"/>
    <property type="match status" value="1"/>
</dbReference>
<feature type="binding site" evidence="12">
    <location>
        <begin position="58"/>
        <end position="61"/>
    </location>
    <ligand>
        <name>substrate</name>
    </ligand>
</feature>
<dbReference type="InterPro" id="IPR050861">
    <property type="entry name" value="Dihydroxyacetone_Kinase"/>
</dbReference>
<organism evidence="15 16">
    <name type="scientific">Heterodermia speciosa</name>
    <dbReference type="NCBI Taxonomy" id="116794"/>
    <lineage>
        <taxon>Eukaryota</taxon>
        <taxon>Fungi</taxon>
        <taxon>Dikarya</taxon>
        <taxon>Ascomycota</taxon>
        <taxon>Pezizomycotina</taxon>
        <taxon>Lecanoromycetes</taxon>
        <taxon>OSLEUM clade</taxon>
        <taxon>Lecanoromycetidae</taxon>
        <taxon>Caliciales</taxon>
        <taxon>Physciaceae</taxon>
        <taxon>Heterodermia</taxon>
    </lineage>
</organism>
<dbReference type="NCBIfam" id="TIGR02361">
    <property type="entry name" value="dak_ATP"/>
    <property type="match status" value="1"/>
</dbReference>
<keyword evidence="6" id="KW-0418">Kinase</keyword>
<evidence type="ECO:0000256" key="4">
    <source>
        <dbReference type="ARBA" id="ARBA00022679"/>
    </source>
</evidence>
<proteinExistence type="inferred from homology"/>
<feature type="active site" description="Tele-hemiaminal-histidine intermediate" evidence="11">
    <location>
        <position position="231"/>
    </location>
</feature>
<dbReference type="PROSITE" id="PS51480">
    <property type="entry name" value="DHAL"/>
    <property type="match status" value="1"/>
</dbReference>
<dbReference type="InterPro" id="IPR012734">
    <property type="entry name" value="DhaK_ATP"/>
</dbReference>
<evidence type="ECO:0000256" key="3">
    <source>
        <dbReference type="ARBA" id="ARBA00008757"/>
    </source>
</evidence>
<comment type="caution">
    <text evidence="15">The sequence shown here is derived from an EMBL/GenBank/DDBJ whole genome shotgun (WGS) entry which is preliminary data.</text>
</comment>
<comment type="catalytic activity">
    <reaction evidence="9">
        <text>D-glyceraldehyde + ATP = D-glyceraldehyde 3-phosphate + ADP + H(+)</text>
        <dbReference type="Rhea" id="RHEA:13941"/>
        <dbReference type="ChEBI" id="CHEBI:15378"/>
        <dbReference type="ChEBI" id="CHEBI:17378"/>
        <dbReference type="ChEBI" id="CHEBI:30616"/>
        <dbReference type="ChEBI" id="CHEBI:59776"/>
        <dbReference type="ChEBI" id="CHEBI:456216"/>
        <dbReference type="EC" id="2.7.1.28"/>
    </reaction>
</comment>
<sequence>MSAAKHFVDDPTQAVLSSLHSITLTNPSVLCDEENKIIYRHPASFSEPSNVAVICGGGSGHEPGFAGFVGDGLLAACVAGTIFASPSAQQVRTCLLHRLPPQAQGALAVVTNYTGDVLNFGMAVEKARSVGKKVEMVIVGDDVGVGRAKSGKVGRRGLSGTALVAKLCGALAAKGVGLDECANVGKLAVANLVSVGASLSRVHVPGRSKEEAKEEEERLGPGLVELGMGIHNEPGCKKLKTDLPGLVGTMLAQLLDPSDTDRAYVKIEKKEDILLLINNFGGTSNLELGAVTTEICSQLRTTYDLSPKRILTGNYFGSLDGPGFTITILKLADTGLGSGKSMLELIDAPVEAIGWPISIRPETWERDYGKTKQARDEKDERPKASNLKVNPQTMKNALRSGLKRVIDAESDVTKYDTIVGDGDCGVGLKRGAEGILKMLEGDDLSDDAVMNMAQIVAVIETTMDGTSGALYAIFLNSLAHQLRQQDGPSQSPATPAIWAEALSSSLKALEKYTPAQPGDRTLMDALCPFVETLKRSGNTREAAAAAKKGADNTKGMTPKLGRTVYVGGTGWKDVPDAGAVGLSEFLTGLAEGM</sequence>
<dbReference type="FunFam" id="1.25.40.340:FF:000001">
    <property type="entry name" value="Dihydroxyacetone kinase 1"/>
    <property type="match status" value="1"/>
</dbReference>
<feature type="domain" description="DhaK" evidence="14">
    <location>
        <begin position="10"/>
        <end position="355"/>
    </location>
</feature>
<keyword evidence="8" id="KW-0067">ATP-binding</keyword>
<dbReference type="Gene3D" id="3.30.1180.20">
    <property type="entry name" value="Dihydroxyacetone kinase, domain 2"/>
    <property type="match status" value="1"/>
</dbReference>
<evidence type="ECO:0000256" key="12">
    <source>
        <dbReference type="PIRSR" id="PIRSR612734-2"/>
    </source>
</evidence>
<evidence type="ECO:0000259" key="13">
    <source>
        <dbReference type="PROSITE" id="PS51480"/>
    </source>
</evidence>
<dbReference type="GO" id="GO:0005829">
    <property type="term" value="C:cytosol"/>
    <property type="evidence" value="ECO:0007669"/>
    <property type="project" value="TreeGrafter"/>
</dbReference>
<evidence type="ECO:0000256" key="9">
    <source>
        <dbReference type="ARBA" id="ARBA00047974"/>
    </source>
</evidence>
<dbReference type="Gene3D" id="1.25.40.340">
    <property type="match status" value="1"/>
</dbReference>
<dbReference type="PANTHER" id="PTHR28629:SF14">
    <property type="entry name" value="DIHYDROXYACETONE KINASE 1"/>
    <property type="match status" value="1"/>
</dbReference>
<dbReference type="UniPathway" id="UPA00617">
    <property type="reaction ID" value="UER00669"/>
</dbReference>
<dbReference type="EMBL" id="CAJPDS010000002">
    <property type="protein sequence ID" value="CAF9904086.1"/>
    <property type="molecule type" value="Genomic_DNA"/>
</dbReference>
<keyword evidence="4" id="KW-0808">Transferase</keyword>
<dbReference type="SUPFAM" id="SSF101473">
    <property type="entry name" value="DhaL-like"/>
    <property type="match status" value="1"/>
</dbReference>
<dbReference type="OrthoDB" id="1724672at2759"/>
<dbReference type="GO" id="GO:0050354">
    <property type="term" value="F:triokinase activity"/>
    <property type="evidence" value="ECO:0007669"/>
    <property type="project" value="UniProtKB-EC"/>
</dbReference>
<evidence type="ECO:0000256" key="1">
    <source>
        <dbReference type="ARBA" id="ARBA00003264"/>
    </source>
</evidence>
<dbReference type="GO" id="GO:0004371">
    <property type="term" value="F:glycerone kinase activity"/>
    <property type="evidence" value="ECO:0007669"/>
    <property type="project" value="UniProtKB-EC"/>
</dbReference>
<evidence type="ECO:0000256" key="8">
    <source>
        <dbReference type="ARBA" id="ARBA00022840"/>
    </source>
</evidence>
<comment type="pathway">
    <text evidence="2">Polyol metabolism; glycerol fermentation; glycerone phosphate from glycerol (oxidative route): step 2/2.</text>
</comment>
<dbReference type="GO" id="GO:0005524">
    <property type="term" value="F:ATP binding"/>
    <property type="evidence" value="ECO:0007669"/>
    <property type="project" value="UniProtKB-KW"/>
</dbReference>
<evidence type="ECO:0000256" key="5">
    <source>
        <dbReference type="ARBA" id="ARBA00022741"/>
    </source>
</evidence>
<accession>A0A8H3EJH3</accession>
<feature type="binding site" evidence="12">
    <location>
        <position position="116"/>
    </location>
    <ligand>
        <name>substrate</name>
    </ligand>
</feature>